<evidence type="ECO:0000313" key="8">
    <source>
        <dbReference type="Proteomes" id="UP000053235"/>
    </source>
</evidence>
<feature type="domain" description="EamA" evidence="6">
    <location>
        <begin position="153"/>
        <end position="286"/>
    </location>
</feature>
<feature type="transmembrane region" description="Helical" evidence="5">
    <location>
        <begin position="247"/>
        <end position="263"/>
    </location>
</feature>
<name>A0A0M7AH58_9HYPH</name>
<feature type="transmembrane region" description="Helical" evidence="5">
    <location>
        <begin position="125"/>
        <end position="144"/>
    </location>
</feature>
<evidence type="ECO:0000313" key="7">
    <source>
        <dbReference type="EMBL" id="CTQ72954.1"/>
    </source>
</evidence>
<accession>A0A0M7AH58</accession>
<evidence type="ECO:0000259" key="6">
    <source>
        <dbReference type="Pfam" id="PF00892"/>
    </source>
</evidence>
<feature type="transmembrane region" description="Helical" evidence="5">
    <location>
        <begin position="181"/>
        <end position="199"/>
    </location>
</feature>
<feature type="transmembrane region" description="Helical" evidence="5">
    <location>
        <begin position="269"/>
        <end position="286"/>
    </location>
</feature>
<keyword evidence="4 5" id="KW-0472">Membrane</keyword>
<feature type="transmembrane region" description="Helical" evidence="5">
    <location>
        <begin position="150"/>
        <end position="169"/>
    </location>
</feature>
<protein>
    <submittedName>
        <fullName evidence="7">Putative inner membrane transporter YedA</fullName>
    </submittedName>
</protein>
<evidence type="ECO:0000256" key="5">
    <source>
        <dbReference type="SAM" id="Phobius"/>
    </source>
</evidence>
<dbReference type="InterPro" id="IPR037185">
    <property type="entry name" value="EmrE-like"/>
</dbReference>
<dbReference type="Pfam" id="PF00892">
    <property type="entry name" value="EamA"/>
    <property type="match status" value="2"/>
</dbReference>
<sequence length="289" mass="29924">MQARDFLLWSVLAALWGSSFLAIGVAVKDIDPAPLVFARMAIAAPVLGCVLLLRGGGFNLGIHGWIIAAIVGLSGNVLPFLLISYAEQEVNTALAALIMGIAPIITLVAAPLVHFEESLTRLKVFGALAGFGGVAVLAAPDLSAGRIGSLLPELCLVAAACCYAFTALFSRRFPYPDPLKMAAASVFVGLLALGGYMALFASEPGLPAAPVAALAAVLYLGLGPTALAALIYFYLIPRIGAARLQQVNYAVPVIGTLLGIAVLGEQPGWTAWPALGLIVFGVYLVTRPD</sequence>
<dbReference type="GO" id="GO:0016020">
    <property type="term" value="C:membrane"/>
    <property type="evidence" value="ECO:0007669"/>
    <property type="project" value="UniProtKB-SubCell"/>
</dbReference>
<feature type="domain" description="EamA" evidence="6">
    <location>
        <begin position="8"/>
        <end position="137"/>
    </location>
</feature>
<keyword evidence="3 5" id="KW-1133">Transmembrane helix</keyword>
<dbReference type="AlphaFoldDB" id="A0A0M7AH58"/>
<comment type="subcellular location">
    <subcellularLocation>
        <location evidence="1">Membrane</location>
        <topology evidence="1">Multi-pass membrane protein</topology>
    </subcellularLocation>
</comment>
<dbReference type="PANTHER" id="PTHR32322:SF9">
    <property type="entry name" value="AMINO-ACID METABOLITE EFFLUX PUMP-RELATED"/>
    <property type="match status" value="1"/>
</dbReference>
<evidence type="ECO:0000256" key="2">
    <source>
        <dbReference type="ARBA" id="ARBA00022692"/>
    </source>
</evidence>
<feature type="transmembrane region" description="Helical" evidence="5">
    <location>
        <begin position="92"/>
        <end position="113"/>
    </location>
</feature>
<feature type="transmembrane region" description="Helical" evidence="5">
    <location>
        <begin position="65"/>
        <end position="86"/>
    </location>
</feature>
<gene>
    <name evidence="7" type="primary">yedA_1</name>
    <name evidence="7" type="ORF">LAX5112_03383</name>
</gene>
<evidence type="ECO:0000256" key="4">
    <source>
        <dbReference type="ARBA" id="ARBA00023136"/>
    </source>
</evidence>
<dbReference type="EMBL" id="CXWD01000013">
    <property type="protein sequence ID" value="CTQ72954.1"/>
    <property type="molecule type" value="Genomic_DNA"/>
</dbReference>
<feature type="transmembrane region" description="Helical" evidence="5">
    <location>
        <begin position="34"/>
        <end position="53"/>
    </location>
</feature>
<evidence type="ECO:0000256" key="3">
    <source>
        <dbReference type="ARBA" id="ARBA00022989"/>
    </source>
</evidence>
<feature type="transmembrane region" description="Helical" evidence="5">
    <location>
        <begin position="211"/>
        <end position="235"/>
    </location>
</feature>
<dbReference type="PANTHER" id="PTHR32322">
    <property type="entry name" value="INNER MEMBRANE TRANSPORTER"/>
    <property type="match status" value="1"/>
</dbReference>
<keyword evidence="2 5" id="KW-0812">Transmembrane</keyword>
<dbReference type="InterPro" id="IPR050638">
    <property type="entry name" value="AA-Vitamin_Transporters"/>
</dbReference>
<dbReference type="OrthoDB" id="9810556at2"/>
<dbReference type="InterPro" id="IPR000620">
    <property type="entry name" value="EamA_dom"/>
</dbReference>
<organism evidence="7 8">
    <name type="scientific">Roseibium alexandrii</name>
    <dbReference type="NCBI Taxonomy" id="388408"/>
    <lineage>
        <taxon>Bacteria</taxon>
        <taxon>Pseudomonadati</taxon>
        <taxon>Pseudomonadota</taxon>
        <taxon>Alphaproteobacteria</taxon>
        <taxon>Hyphomicrobiales</taxon>
        <taxon>Stappiaceae</taxon>
        <taxon>Roseibium</taxon>
    </lineage>
</organism>
<dbReference type="SUPFAM" id="SSF103481">
    <property type="entry name" value="Multidrug resistance efflux transporter EmrE"/>
    <property type="match status" value="2"/>
</dbReference>
<reference evidence="8" key="1">
    <citation type="submission" date="2015-07" db="EMBL/GenBank/DDBJ databases">
        <authorList>
            <person name="Rodrigo-Torres Lidia"/>
            <person name="Arahal R.David."/>
        </authorList>
    </citation>
    <scope>NUCLEOTIDE SEQUENCE [LARGE SCALE GENOMIC DNA]</scope>
    <source>
        <strain evidence="8">CECT 5112</strain>
    </source>
</reference>
<dbReference type="Proteomes" id="UP000053235">
    <property type="component" value="Unassembled WGS sequence"/>
</dbReference>
<evidence type="ECO:0000256" key="1">
    <source>
        <dbReference type="ARBA" id="ARBA00004141"/>
    </source>
</evidence>
<proteinExistence type="predicted"/>
<keyword evidence="8" id="KW-1185">Reference proteome</keyword>
<dbReference type="RefSeq" id="WP_055672789.1">
    <property type="nucleotide sequence ID" value="NZ_CXWD01000013.1"/>
</dbReference>